<evidence type="ECO:0000313" key="2">
    <source>
        <dbReference type="EMBL" id="KAK1604347.1"/>
    </source>
</evidence>
<reference evidence="2" key="1">
    <citation type="submission" date="2023-07" db="EMBL/GenBank/DDBJ databases">
        <title>A chromosome-level genome assembly of Lolium multiflorum.</title>
        <authorList>
            <person name="Chen Y."/>
            <person name="Copetti D."/>
            <person name="Kolliker R."/>
            <person name="Studer B."/>
        </authorList>
    </citation>
    <scope>NUCLEOTIDE SEQUENCE</scope>
    <source>
        <strain evidence="2">02402/16</strain>
        <tissue evidence="2">Leaf</tissue>
    </source>
</reference>
<feature type="compositionally biased region" description="Acidic residues" evidence="1">
    <location>
        <begin position="39"/>
        <end position="60"/>
    </location>
</feature>
<dbReference type="AlphaFoldDB" id="A0AAD8QMW6"/>
<keyword evidence="3" id="KW-1185">Reference proteome</keyword>
<dbReference type="EMBL" id="JAUUTY010000007">
    <property type="protein sequence ID" value="KAK1604347.1"/>
    <property type="molecule type" value="Genomic_DNA"/>
</dbReference>
<organism evidence="2 3">
    <name type="scientific">Lolium multiflorum</name>
    <name type="common">Italian ryegrass</name>
    <name type="synonym">Lolium perenne subsp. multiflorum</name>
    <dbReference type="NCBI Taxonomy" id="4521"/>
    <lineage>
        <taxon>Eukaryota</taxon>
        <taxon>Viridiplantae</taxon>
        <taxon>Streptophyta</taxon>
        <taxon>Embryophyta</taxon>
        <taxon>Tracheophyta</taxon>
        <taxon>Spermatophyta</taxon>
        <taxon>Magnoliopsida</taxon>
        <taxon>Liliopsida</taxon>
        <taxon>Poales</taxon>
        <taxon>Poaceae</taxon>
        <taxon>BOP clade</taxon>
        <taxon>Pooideae</taxon>
        <taxon>Poodae</taxon>
        <taxon>Poeae</taxon>
        <taxon>Poeae Chloroplast Group 2 (Poeae type)</taxon>
        <taxon>Loliodinae</taxon>
        <taxon>Loliinae</taxon>
        <taxon>Lolium</taxon>
    </lineage>
</organism>
<evidence type="ECO:0000313" key="3">
    <source>
        <dbReference type="Proteomes" id="UP001231189"/>
    </source>
</evidence>
<comment type="caution">
    <text evidence="2">The sequence shown here is derived from an EMBL/GenBank/DDBJ whole genome shotgun (WGS) entry which is preliminary data.</text>
</comment>
<accession>A0AAD8QMW6</accession>
<gene>
    <name evidence="2" type="ORF">QYE76_028020</name>
</gene>
<evidence type="ECO:0000256" key="1">
    <source>
        <dbReference type="SAM" id="MobiDB-lite"/>
    </source>
</evidence>
<protein>
    <submittedName>
        <fullName evidence="2">Uncharacterized protein</fullName>
    </submittedName>
</protein>
<sequence length="119" mass="13275">MAATSSPGFFTQEEARATEAVASRGAVDDQNDGFGDGTQDVDEEDEQADLDQDVDEEDAPDPTRASTGRKKRKKNSPPTEPRIKWTGKQEECLAETWKTISMNGITGVNQNYEMYWQRV</sequence>
<proteinExistence type="predicted"/>
<name>A0AAD8QMW6_LOLMU</name>
<feature type="region of interest" description="Disordered" evidence="1">
    <location>
        <begin position="1"/>
        <end position="87"/>
    </location>
</feature>
<dbReference type="Proteomes" id="UP001231189">
    <property type="component" value="Unassembled WGS sequence"/>
</dbReference>